<evidence type="ECO:0000313" key="2">
    <source>
        <dbReference type="EMBL" id="OLY84913.1"/>
    </source>
</evidence>
<name>A0A1R0H720_9FUNG</name>
<reference evidence="2 3" key="1">
    <citation type="journal article" date="2016" name="Mol. Biol. Evol.">
        <title>Genome-Wide Survey of Gut Fungi (Harpellales) Reveals the First Horizontally Transferred Ubiquitin Gene from a Mosquito Host.</title>
        <authorList>
            <person name="Wang Y."/>
            <person name="White M.M."/>
            <person name="Kvist S."/>
            <person name="Moncalvo J.M."/>
        </authorList>
    </citation>
    <scope>NUCLEOTIDE SEQUENCE [LARGE SCALE GENOMIC DNA]</scope>
    <source>
        <strain evidence="2 3">ALG-7-W6</strain>
    </source>
</reference>
<feature type="region of interest" description="Disordered" evidence="1">
    <location>
        <begin position="149"/>
        <end position="185"/>
    </location>
</feature>
<evidence type="ECO:0000256" key="1">
    <source>
        <dbReference type="SAM" id="MobiDB-lite"/>
    </source>
</evidence>
<keyword evidence="3" id="KW-1185">Reference proteome</keyword>
<protein>
    <submittedName>
        <fullName evidence="2">Uncharacterized protein</fullName>
    </submittedName>
</protein>
<accession>A0A1R0H720</accession>
<comment type="caution">
    <text evidence="2">The sequence shown here is derived from an EMBL/GenBank/DDBJ whole genome shotgun (WGS) entry which is preliminary data.</text>
</comment>
<dbReference type="AlphaFoldDB" id="A0A1R0H720"/>
<sequence length="185" mass="20081">MGPRSRNKKFWKLDQTSSSFLSFFSQPSSVGAGRKNPWGGSKKSFFQLRADDARQTIELGTAKFLDGIRVASLLILKSISRSPSPLNQYPVGTELLGRWSGTGILFALTQQRPYGRITDLLRLSTLRPLLHVLTTLSVCTAPTVGIIGENLTGELGPEPNESPSKEDTRSSITGSPTKLTDGSKS</sequence>
<gene>
    <name evidence="2" type="ORF">AYI68_g913</name>
</gene>
<evidence type="ECO:0000313" key="3">
    <source>
        <dbReference type="Proteomes" id="UP000187455"/>
    </source>
</evidence>
<feature type="compositionally biased region" description="Polar residues" evidence="1">
    <location>
        <begin position="170"/>
        <end position="185"/>
    </location>
</feature>
<organism evidence="2 3">
    <name type="scientific">Smittium mucronatum</name>
    <dbReference type="NCBI Taxonomy" id="133383"/>
    <lineage>
        <taxon>Eukaryota</taxon>
        <taxon>Fungi</taxon>
        <taxon>Fungi incertae sedis</taxon>
        <taxon>Zoopagomycota</taxon>
        <taxon>Kickxellomycotina</taxon>
        <taxon>Harpellomycetes</taxon>
        <taxon>Harpellales</taxon>
        <taxon>Legeriomycetaceae</taxon>
        <taxon>Smittium</taxon>
    </lineage>
</organism>
<proteinExistence type="predicted"/>
<dbReference type="Proteomes" id="UP000187455">
    <property type="component" value="Unassembled WGS sequence"/>
</dbReference>
<dbReference type="EMBL" id="LSSL01000308">
    <property type="protein sequence ID" value="OLY84913.1"/>
    <property type="molecule type" value="Genomic_DNA"/>
</dbReference>